<sequence length="144" mass="16982">MIKEFEKSEIDEVMNIWLVTNINAHNFLPEKYWIDNYKVVKEQYLPISETFVYKEDSVIKGFISIINDSFIGALFVAKEYQGQGIGLKLINHCKSLYPKLELAVYVDNIGAVDFYKRCGFEFQTVQVNEDSTFREYTMFWNRMS</sequence>
<dbReference type="InterPro" id="IPR000182">
    <property type="entry name" value="GNAT_dom"/>
</dbReference>
<protein>
    <submittedName>
        <fullName evidence="4">N-acetyltransferase</fullName>
        <ecNumber evidence="4">2.3.1.-</ecNumber>
    </submittedName>
</protein>
<dbReference type="NCBIfam" id="NF007853">
    <property type="entry name" value="PRK10562.1"/>
    <property type="match status" value="1"/>
</dbReference>
<reference evidence="4" key="1">
    <citation type="submission" date="2021-11" db="EMBL/GenBank/DDBJ databases">
        <title>Description of a new species Pelosinus isolated from the bottom sediments of Lake Baikal.</title>
        <authorList>
            <person name="Zakharyuk A."/>
        </authorList>
    </citation>
    <scope>NUCLEOTIDE SEQUENCE</scope>
    <source>
        <strain evidence="4">Bkl1</strain>
    </source>
</reference>
<comment type="caution">
    <text evidence="4">The sequence shown here is derived from an EMBL/GenBank/DDBJ whole genome shotgun (WGS) entry which is preliminary data.</text>
</comment>
<dbReference type="CDD" id="cd04301">
    <property type="entry name" value="NAT_SF"/>
    <property type="match status" value="1"/>
</dbReference>
<dbReference type="PANTHER" id="PTHR43800">
    <property type="entry name" value="PEPTIDYL-LYSINE N-ACETYLTRANSFERASE YJAB"/>
    <property type="match status" value="1"/>
</dbReference>
<evidence type="ECO:0000259" key="3">
    <source>
        <dbReference type="PROSITE" id="PS51186"/>
    </source>
</evidence>
<organism evidence="4 5">
    <name type="scientific">Pelosinus baikalensis</name>
    <dbReference type="NCBI Taxonomy" id="2892015"/>
    <lineage>
        <taxon>Bacteria</taxon>
        <taxon>Bacillati</taxon>
        <taxon>Bacillota</taxon>
        <taxon>Negativicutes</taxon>
        <taxon>Selenomonadales</taxon>
        <taxon>Sporomusaceae</taxon>
        <taxon>Pelosinus</taxon>
    </lineage>
</organism>
<feature type="domain" description="N-acetyltransferase" evidence="3">
    <location>
        <begin position="1"/>
        <end position="144"/>
    </location>
</feature>
<proteinExistence type="predicted"/>
<dbReference type="GO" id="GO:0016746">
    <property type="term" value="F:acyltransferase activity"/>
    <property type="evidence" value="ECO:0007669"/>
    <property type="project" value="UniProtKB-KW"/>
</dbReference>
<evidence type="ECO:0000256" key="2">
    <source>
        <dbReference type="ARBA" id="ARBA00023315"/>
    </source>
</evidence>
<evidence type="ECO:0000313" key="4">
    <source>
        <dbReference type="EMBL" id="MCC5465425.1"/>
    </source>
</evidence>
<dbReference type="RefSeq" id="WP_229534676.1">
    <property type="nucleotide sequence ID" value="NZ_JAJHJB010000009.1"/>
</dbReference>
<keyword evidence="2 4" id="KW-0012">Acyltransferase</keyword>
<keyword evidence="5" id="KW-1185">Reference proteome</keyword>
<keyword evidence="1 4" id="KW-0808">Transferase</keyword>
<dbReference type="SUPFAM" id="SSF55729">
    <property type="entry name" value="Acyl-CoA N-acyltransferases (Nat)"/>
    <property type="match status" value="1"/>
</dbReference>
<evidence type="ECO:0000313" key="5">
    <source>
        <dbReference type="Proteomes" id="UP001165492"/>
    </source>
</evidence>
<dbReference type="PANTHER" id="PTHR43800:SF1">
    <property type="entry name" value="PEPTIDYL-LYSINE N-ACETYLTRANSFERASE YJAB"/>
    <property type="match status" value="1"/>
</dbReference>
<name>A0ABS8HQH6_9FIRM</name>
<dbReference type="EMBL" id="JAJHJB010000009">
    <property type="protein sequence ID" value="MCC5465425.1"/>
    <property type="molecule type" value="Genomic_DNA"/>
</dbReference>
<accession>A0ABS8HQH6</accession>
<evidence type="ECO:0000256" key="1">
    <source>
        <dbReference type="ARBA" id="ARBA00022679"/>
    </source>
</evidence>
<dbReference type="Pfam" id="PF13673">
    <property type="entry name" value="Acetyltransf_10"/>
    <property type="match status" value="1"/>
</dbReference>
<gene>
    <name evidence="4" type="ORF">LMF89_08635</name>
</gene>
<dbReference type="EC" id="2.3.1.-" evidence="4"/>
<dbReference type="InterPro" id="IPR016181">
    <property type="entry name" value="Acyl_CoA_acyltransferase"/>
</dbReference>
<dbReference type="Gene3D" id="3.40.630.30">
    <property type="match status" value="1"/>
</dbReference>
<dbReference type="PROSITE" id="PS51186">
    <property type="entry name" value="GNAT"/>
    <property type="match status" value="1"/>
</dbReference>
<dbReference type="Proteomes" id="UP001165492">
    <property type="component" value="Unassembled WGS sequence"/>
</dbReference>